<organism evidence="2 3">
    <name type="scientific">Ascodesmis nigricans</name>
    <dbReference type="NCBI Taxonomy" id="341454"/>
    <lineage>
        <taxon>Eukaryota</taxon>
        <taxon>Fungi</taxon>
        <taxon>Dikarya</taxon>
        <taxon>Ascomycota</taxon>
        <taxon>Pezizomycotina</taxon>
        <taxon>Pezizomycetes</taxon>
        <taxon>Pezizales</taxon>
        <taxon>Ascodesmidaceae</taxon>
        <taxon>Ascodesmis</taxon>
    </lineage>
</organism>
<evidence type="ECO:0000256" key="1">
    <source>
        <dbReference type="SAM" id="MobiDB-lite"/>
    </source>
</evidence>
<evidence type="ECO:0000313" key="2">
    <source>
        <dbReference type="EMBL" id="TGZ85353.1"/>
    </source>
</evidence>
<dbReference type="EMBL" id="ML220112">
    <property type="protein sequence ID" value="TGZ85353.1"/>
    <property type="molecule type" value="Genomic_DNA"/>
</dbReference>
<feature type="region of interest" description="Disordered" evidence="1">
    <location>
        <begin position="42"/>
        <end position="61"/>
    </location>
</feature>
<gene>
    <name evidence="2" type="ORF">EX30DRAFT_21722</name>
</gene>
<keyword evidence="3" id="KW-1185">Reference proteome</keyword>
<protein>
    <submittedName>
        <fullName evidence="2">Uncharacterized protein</fullName>
    </submittedName>
</protein>
<sequence>MLPLRTTTSWQRKTRSFLQLRYTLTVMARDKRIMDTGCTEGIRSSDSALSTRRIGDCAPTR</sequence>
<reference evidence="2 3" key="1">
    <citation type="submission" date="2019-04" db="EMBL/GenBank/DDBJ databases">
        <title>Comparative genomics and transcriptomics to analyze fruiting body development in filamentous ascomycetes.</title>
        <authorList>
            <consortium name="DOE Joint Genome Institute"/>
            <person name="Lutkenhaus R."/>
            <person name="Traeger S."/>
            <person name="Breuer J."/>
            <person name="Kuo A."/>
            <person name="Lipzen A."/>
            <person name="Pangilinan J."/>
            <person name="Dilworth D."/>
            <person name="Sandor L."/>
            <person name="Poggeler S."/>
            <person name="Barry K."/>
            <person name="Grigoriev I.V."/>
            <person name="Nowrousian M."/>
        </authorList>
    </citation>
    <scope>NUCLEOTIDE SEQUENCE [LARGE SCALE GENOMIC DNA]</scope>
    <source>
        <strain evidence="2 3">CBS 389.68</strain>
    </source>
</reference>
<evidence type="ECO:0000313" key="3">
    <source>
        <dbReference type="Proteomes" id="UP000298138"/>
    </source>
</evidence>
<dbReference type="Proteomes" id="UP000298138">
    <property type="component" value="Unassembled WGS sequence"/>
</dbReference>
<accession>A0A4S2N7W0</accession>
<dbReference type="AlphaFoldDB" id="A0A4S2N7W0"/>
<proteinExistence type="predicted"/>
<dbReference type="InParanoid" id="A0A4S2N7W0"/>
<name>A0A4S2N7W0_9PEZI</name>